<dbReference type="AlphaFoldDB" id="A0A0M2NPE1"/>
<evidence type="ECO:0000313" key="1">
    <source>
        <dbReference type="EMBL" id="KKI52070.1"/>
    </source>
</evidence>
<comment type="caution">
    <text evidence="1">The sequence shown here is derived from an EMBL/GenBank/DDBJ whole genome shotgun (WGS) entry which is preliminary data.</text>
</comment>
<dbReference type="EMBL" id="LAYJ01000043">
    <property type="protein sequence ID" value="KKI52070.1"/>
    <property type="molecule type" value="Genomic_DNA"/>
</dbReference>
<organism evidence="1 2">
    <name type="scientific">Christensenella hongkongensis</name>
    <dbReference type="NCBI Taxonomy" id="270498"/>
    <lineage>
        <taxon>Bacteria</taxon>
        <taxon>Bacillati</taxon>
        <taxon>Bacillota</taxon>
        <taxon>Clostridia</taxon>
        <taxon>Christensenellales</taxon>
        <taxon>Christensenellaceae</taxon>
        <taxon>Christensenella</taxon>
    </lineage>
</organism>
<protein>
    <submittedName>
        <fullName evidence="1">Ferric siderophore transport system, periplasmic binding protein TonB</fullName>
    </submittedName>
</protein>
<evidence type="ECO:0000313" key="2">
    <source>
        <dbReference type="Proteomes" id="UP000034076"/>
    </source>
</evidence>
<dbReference type="STRING" id="270498.CHK_0426"/>
<dbReference type="Proteomes" id="UP000034076">
    <property type="component" value="Unassembled WGS sequence"/>
</dbReference>
<proteinExistence type="predicted"/>
<sequence>MEETKMNGKDKCRILKEIRQKIADENEIEYVTRDCKFQGECRGTCPRCEAEVRYLEEQLEWRKKLGKRVAIAALATGLVLGSIGCTESDSRFQRGCAPVESYDDEEWTSLEGEVPADSLINEQNE</sequence>
<accession>A0A0M2NPE1</accession>
<reference evidence="1 2" key="1">
    <citation type="submission" date="2015-04" db="EMBL/GenBank/DDBJ databases">
        <title>Draft genome sequence of bacteremic isolate Catabacter hongkongensis type strain HKU16T.</title>
        <authorList>
            <person name="Lau S.K."/>
            <person name="Teng J.L."/>
            <person name="Huang Y."/>
            <person name="Curreem S.O."/>
            <person name="Tsui S.K."/>
            <person name="Woo P.C."/>
        </authorList>
    </citation>
    <scope>NUCLEOTIDE SEQUENCE [LARGE SCALE GENOMIC DNA]</scope>
    <source>
        <strain evidence="1 2">HKU16</strain>
    </source>
</reference>
<keyword evidence="2" id="KW-1185">Reference proteome</keyword>
<name>A0A0M2NPE1_9FIRM</name>
<gene>
    <name evidence="1" type="ORF">CHK_0426</name>
</gene>